<dbReference type="InterPro" id="IPR001948">
    <property type="entry name" value="Peptidase_M18"/>
</dbReference>
<name>A0A2T9ZIY4_9FUNG</name>
<dbReference type="GO" id="GO:0006508">
    <property type="term" value="P:proteolysis"/>
    <property type="evidence" value="ECO:0007669"/>
    <property type="project" value="UniProtKB-KW"/>
</dbReference>
<comment type="cofactor">
    <cofactor evidence="2">
        <name>Zn(2+)</name>
        <dbReference type="ChEBI" id="CHEBI:29105"/>
    </cofactor>
</comment>
<dbReference type="Gene3D" id="2.30.250.10">
    <property type="entry name" value="Aminopeptidase i, Domain 2"/>
    <property type="match status" value="1"/>
</dbReference>
<evidence type="ECO:0000256" key="5">
    <source>
        <dbReference type="ARBA" id="ARBA00022438"/>
    </source>
</evidence>
<evidence type="ECO:0000256" key="4">
    <source>
        <dbReference type="ARBA" id="ARBA00011965"/>
    </source>
</evidence>
<evidence type="ECO:0000256" key="1">
    <source>
        <dbReference type="ARBA" id="ARBA00001335"/>
    </source>
</evidence>
<dbReference type="Gene3D" id="3.40.630.10">
    <property type="entry name" value="Zn peptidases"/>
    <property type="match status" value="1"/>
</dbReference>
<dbReference type="EMBL" id="MBFS01000114">
    <property type="protein sequence ID" value="PVV04512.1"/>
    <property type="molecule type" value="Genomic_DNA"/>
</dbReference>
<evidence type="ECO:0000256" key="7">
    <source>
        <dbReference type="ARBA" id="ARBA00022723"/>
    </source>
</evidence>
<dbReference type="PRINTS" id="PR00932">
    <property type="entry name" value="AMINO1PTASE"/>
</dbReference>
<evidence type="ECO:0000256" key="8">
    <source>
        <dbReference type="ARBA" id="ARBA00022801"/>
    </source>
</evidence>
<dbReference type="Proteomes" id="UP000245609">
    <property type="component" value="Unassembled WGS sequence"/>
</dbReference>
<evidence type="ECO:0000256" key="2">
    <source>
        <dbReference type="ARBA" id="ARBA00001947"/>
    </source>
</evidence>
<keyword evidence="7 11" id="KW-0479">Metal-binding</keyword>
<dbReference type="PANTHER" id="PTHR28570">
    <property type="entry name" value="ASPARTYL AMINOPEPTIDASE"/>
    <property type="match status" value="1"/>
</dbReference>
<accession>A0A2T9ZIY4</accession>
<dbReference type="STRING" id="133381.A0A2T9ZIY4"/>
<comment type="similarity">
    <text evidence="3 11">Belongs to the peptidase M18 family.</text>
</comment>
<evidence type="ECO:0000313" key="12">
    <source>
        <dbReference type="EMBL" id="PVV04512.1"/>
    </source>
</evidence>
<dbReference type="EC" id="3.4.11.21" evidence="4"/>
<evidence type="ECO:0000256" key="11">
    <source>
        <dbReference type="RuleBase" id="RU004386"/>
    </source>
</evidence>
<organism evidence="12 13">
    <name type="scientific">Smittium megazygosporum</name>
    <dbReference type="NCBI Taxonomy" id="133381"/>
    <lineage>
        <taxon>Eukaryota</taxon>
        <taxon>Fungi</taxon>
        <taxon>Fungi incertae sedis</taxon>
        <taxon>Zoopagomycota</taxon>
        <taxon>Kickxellomycotina</taxon>
        <taxon>Harpellomycetes</taxon>
        <taxon>Harpellales</taxon>
        <taxon>Legeriomycetaceae</taxon>
        <taxon>Smittium</taxon>
    </lineage>
</organism>
<dbReference type="OrthoDB" id="9880441at2759"/>
<dbReference type="CDD" id="cd05658">
    <property type="entry name" value="M18_DAP"/>
    <property type="match status" value="1"/>
</dbReference>
<evidence type="ECO:0000256" key="6">
    <source>
        <dbReference type="ARBA" id="ARBA00022670"/>
    </source>
</evidence>
<reference evidence="12 13" key="1">
    <citation type="journal article" date="2018" name="MBio">
        <title>Comparative Genomics Reveals the Core Gene Toolbox for the Fungus-Insect Symbiosis.</title>
        <authorList>
            <person name="Wang Y."/>
            <person name="Stata M."/>
            <person name="Wang W."/>
            <person name="Stajich J.E."/>
            <person name="White M.M."/>
            <person name="Moncalvo J.M."/>
        </authorList>
    </citation>
    <scope>NUCLEOTIDE SEQUENCE [LARGE SCALE GENOMIC DNA]</scope>
    <source>
        <strain evidence="12 13">SC-DP-2</strain>
    </source>
</reference>
<keyword evidence="10 11" id="KW-0482">Metalloprotease</keyword>
<dbReference type="GO" id="GO:0008270">
    <property type="term" value="F:zinc ion binding"/>
    <property type="evidence" value="ECO:0007669"/>
    <property type="project" value="InterPro"/>
</dbReference>
<evidence type="ECO:0000256" key="3">
    <source>
        <dbReference type="ARBA" id="ARBA00008290"/>
    </source>
</evidence>
<dbReference type="AlphaFoldDB" id="A0A2T9ZIY4"/>
<keyword evidence="6 11" id="KW-0645">Protease</keyword>
<proteinExistence type="inferred from homology"/>
<dbReference type="SUPFAM" id="SSF53187">
    <property type="entry name" value="Zn-dependent exopeptidases"/>
    <property type="match status" value="1"/>
</dbReference>
<sequence>MNYSQTSDSRAAAERFLSFVNSSPSPYHAADSAKRLLQKNGFVELKEKSSWDSIIQPNGLYYFTRNGSSLIAFAVGGKYKAGNGFNIIGAHTDTETSIQENSSRIFKSRSPNLWRWSLVLNLGVAGSVMIDDGESFKPALVNIKKPILYIPNLAIHLDRSVGESFKFNKETHLYPMLALASKQLNSSDSSSKATTGNVTPNSIESKHHPIFLSLIAEELGVDADLDLSLYDVNPAIIGGACDEFLFSARLDNLNSSFCATEALIKSVANTKKLENDERVWMIGLFDHEEIGSRSAYGAESTLLADTIKRLQINGSTTAYEVSLANSFLVSADMAHAIHPNYSEKHEDNHSPQMNAGIVIKINANQRYATTSATSALFKKIAANHNIPVQEFVVRNDSPCGSTIGPLISSNLGIRTIDVGNPMLSMHSVRETMGTDDVQHSIQLFEAFLTEFSELDRNIDSY</sequence>
<dbReference type="InterPro" id="IPR023358">
    <property type="entry name" value="Peptidase_M18_dom2"/>
</dbReference>
<dbReference type="GO" id="GO:0000324">
    <property type="term" value="C:fungal-type vacuole"/>
    <property type="evidence" value="ECO:0007669"/>
    <property type="project" value="TreeGrafter"/>
</dbReference>
<protein>
    <recommendedName>
        <fullName evidence="4">aspartyl aminopeptidase</fullName>
        <ecNumber evidence="4">3.4.11.21</ecNumber>
    </recommendedName>
</protein>
<evidence type="ECO:0000256" key="9">
    <source>
        <dbReference type="ARBA" id="ARBA00022833"/>
    </source>
</evidence>
<keyword evidence="8 11" id="KW-0378">Hydrolase</keyword>
<dbReference type="PANTHER" id="PTHR28570:SF3">
    <property type="entry name" value="ASPARTYL AMINOPEPTIDASE"/>
    <property type="match status" value="1"/>
</dbReference>
<evidence type="ECO:0000313" key="13">
    <source>
        <dbReference type="Proteomes" id="UP000245609"/>
    </source>
</evidence>
<keyword evidence="13" id="KW-1185">Reference proteome</keyword>
<dbReference type="GO" id="GO:0004177">
    <property type="term" value="F:aminopeptidase activity"/>
    <property type="evidence" value="ECO:0007669"/>
    <property type="project" value="UniProtKB-KW"/>
</dbReference>
<comment type="catalytic activity">
    <reaction evidence="1">
        <text>Release of an N-terminal aspartate or glutamate from a peptide, with a preference for aspartate.</text>
        <dbReference type="EC" id="3.4.11.21"/>
    </reaction>
</comment>
<keyword evidence="9 11" id="KW-0862">Zinc</keyword>
<keyword evidence="5 11" id="KW-0031">Aminopeptidase</keyword>
<dbReference type="SUPFAM" id="SSF101821">
    <property type="entry name" value="Aminopeptidase/glucanase lid domain"/>
    <property type="match status" value="1"/>
</dbReference>
<comment type="caution">
    <text evidence="12">The sequence shown here is derived from an EMBL/GenBank/DDBJ whole genome shotgun (WGS) entry which is preliminary data.</text>
</comment>
<gene>
    <name evidence="12" type="ORF">BB560_000988</name>
</gene>
<evidence type="ECO:0000256" key="10">
    <source>
        <dbReference type="ARBA" id="ARBA00023049"/>
    </source>
</evidence>
<dbReference type="Pfam" id="PF02127">
    <property type="entry name" value="Peptidase_M18"/>
    <property type="match status" value="1"/>
</dbReference>
<dbReference type="GO" id="GO:0008237">
    <property type="term" value="F:metallopeptidase activity"/>
    <property type="evidence" value="ECO:0007669"/>
    <property type="project" value="UniProtKB-KW"/>
</dbReference>